<dbReference type="AlphaFoldDB" id="A0A7S2B7A1"/>
<reference evidence="7" key="1">
    <citation type="submission" date="2021-01" db="EMBL/GenBank/DDBJ databases">
        <authorList>
            <person name="Corre E."/>
            <person name="Pelletier E."/>
            <person name="Niang G."/>
            <person name="Scheremetjew M."/>
            <person name="Finn R."/>
            <person name="Kale V."/>
            <person name="Holt S."/>
            <person name="Cochrane G."/>
            <person name="Meng A."/>
            <person name="Brown T."/>
            <person name="Cohen L."/>
        </authorList>
    </citation>
    <scope>NUCLEOTIDE SEQUENCE</scope>
    <source>
        <strain evidence="7">UTEX LB 985</strain>
    </source>
</reference>
<evidence type="ECO:0000256" key="3">
    <source>
        <dbReference type="ARBA" id="ARBA00022989"/>
    </source>
</evidence>
<evidence type="ECO:0000256" key="1">
    <source>
        <dbReference type="ARBA" id="ARBA00004370"/>
    </source>
</evidence>
<dbReference type="InterPro" id="IPR050307">
    <property type="entry name" value="Sterol_Desaturase_Related"/>
</dbReference>
<dbReference type="InterPro" id="IPR006694">
    <property type="entry name" value="Fatty_acid_hydroxylase"/>
</dbReference>
<dbReference type="GO" id="GO:0016491">
    <property type="term" value="F:oxidoreductase activity"/>
    <property type="evidence" value="ECO:0007669"/>
    <property type="project" value="InterPro"/>
</dbReference>
<dbReference type="PANTHER" id="PTHR11863">
    <property type="entry name" value="STEROL DESATURASE"/>
    <property type="match status" value="1"/>
</dbReference>
<feature type="transmembrane region" description="Helical" evidence="5">
    <location>
        <begin position="99"/>
        <end position="120"/>
    </location>
</feature>
<name>A0A7S2B7A1_9EUKA</name>
<feature type="domain" description="Fatty acid hydroxylase" evidence="6">
    <location>
        <begin position="137"/>
        <end position="185"/>
    </location>
</feature>
<dbReference type="GO" id="GO:0008610">
    <property type="term" value="P:lipid biosynthetic process"/>
    <property type="evidence" value="ECO:0007669"/>
    <property type="project" value="InterPro"/>
</dbReference>
<dbReference type="GO" id="GO:0016020">
    <property type="term" value="C:membrane"/>
    <property type="evidence" value="ECO:0007669"/>
    <property type="project" value="UniProtKB-SubCell"/>
</dbReference>
<organism evidence="7">
    <name type="scientific">Haptolina brevifila</name>
    <dbReference type="NCBI Taxonomy" id="156173"/>
    <lineage>
        <taxon>Eukaryota</taxon>
        <taxon>Haptista</taxon>
        <taxon>Haptophyta</taxon>
        <taxon>Prymnesiophyceae</taxon>
        <taxon>Prymnesiales</taxon>
        <taxon>Prymnesiaceae</taxon>
        <taxon>Haptolina</taxon>
    </lineage>
</organism>
<keyword evidence="4 5" id="KW-0472">Membrane</keyword>
<proteinExistence type="predicted"/>
<feature type="transmembrane region" description="Helical" evidence="5">
    <location>
        <begin position="132"/>
        <end position="150"/>
    </location>
</feature>
<evidence type="ECO:0000256" key="5">
    <source>
        <dbReference type="SAM" id="Phobius"/>
    </source>
</evidence>
<evidence type="ECO:0000259" key="6">
    <source>
        <dbReference type="Pfam" id="PF04116"/>
    </source>
</evidence>
<accession>A0A7S2B7A1</accession>
<dbReference type="Pfam" id="PF04116">
    <property type="entry name" value="FA_hydroxylase"/>
    <property type="match status" value="1"/>
</dbReference>
<keyword evidence="3 5" id="KW-1133">Transmembrane helix</keyword>
<evidence type="ECO:0000313" key="7">
    <source>
        <dbReference type="EMBL" id="CAD9388560.1"/>
    </source>
</evidence>
<gene>
    <name evidence="7" type="ORF">CBRE1094_LOCUS150</name>
</gene>
<dbReference type="EMBL" id="HBGU01000264">
    <property type="protein sequence ID" value="CAD9388560.1"/>
    <property type="molecule type" value="Transcribed_RNA"/>
</dbReference>
<protein>
    <recommendedName>
        <fullName evidence="6">Fatty acid hydroxylase domain-containing protein</fullName>
    </recommendedName>
</protein>
<keyword evidence="2 5" id="KW-0812">Transmembrane</keyword>
<evidence type="ECO:0000256" key="4">
    <source>
        <dbReference type="ARBA" id="ARBA00023136"/>
    </source>
</evidence>
<sequence length="228" mass="26039">MTVSLSDLHSLGSPSEHNSTLDWWQTQCETWPFGERLFFVAFASALHVLVLYASCGIFSLAKSYGMWSKCLLPRERPDLRPKTQATVELNRRAAREQTVGAFVVTPVLLYVTYPVISQLIIVCGAAPPSAVWARDLVVMIAGCDFIFYWIHRTCHASAWLYKHVHKQHHEFKATTVWAYTQQHAYMGTKAYRRVSTLASSYTQAYVHTYIRTYVHEHTHRSGRANTLA</sequence>
<evidence type="ECO:0000256" key="2">
    <source>
        <dbReference type="ARBA" id="ARBA00022692"/>
    </source>
</evidence>
<dbReference type="GO" id="GO:0005506">
    <property type="term" value="F:iron ion binding"/>
    <property type="evidence" value="ECO:0007669"/>
    <property type="project" value="InterPro"/>
</dbReference>
<feature type="transmembrane region" description="Helical" evidence="5">
    <location>
        <begin position="37"/>
        <end position="61"/>
    </location>
</feature>
<comment type="subcellular location">
    <subcellularLocation>
        <location evidence="1">Membrane</location>
    </subcellularLocation>
</comment>